<keyword evidence="5 10" id="KW-0067">ATP-binding</keyword>
<dbReference type="FunFam" id="2.40.240.10:FF:000008">
    <property type="entry name" value="probable glutamine--tRNA ligase"/>
    <property type="match status" value="1"/>
</dbReference>
<feature type="domain" description="Glutamyl/glutaminyl-tRNA synthetase class Ib anti-codon binding" evidence="12">
    <location>
        <begin position="256"/>
        <end position="359"/>
    </location>
</feature>
<evidence type="ECO:0000256" key="3">
    <source>
        <dbReference type="ARBA" id="ARBA00022598"/>
    </source>
</evidence>
<comment type="catalytic activity">
    <reaction evidence="9">
        <text>tRNA(Gln) + L-glutamine + ATP = L-glutaminyl-tRNA(Gln) + AMP + diphosphate</text>
        <dbReference type="Rhea" id="RHEA:20121"/>
        <dbReference type="Rhea" id="RHEA-COMP:9662"/>
        <dbReference type="Rhea" id="RHEA-COMP:9681"/>
        <dbReference type="ChEBI" id="CHEBI:30616"/>
        <dbReference type="ChEBI" id="CHEBI:33019"/>
        <dbReference type="ChEBI" id="CHEBI:58359"/>
        <dbReference type="ChEBI" id="CHEBI:78442"/>
        <dbReference type="ChEBI" id="CHEBI:78521"/>
        <dbReference type="ChEBI" id="CHEBI:456215"/>
        <dbReference type="EC" id="6.1.1.18"/>
    </reaction>
</comment>
<evidence type="ECO:0000313" key="15">
    <source>
        <dbReference type="EMBL" id="KAI1722084.1"/>
    </source>
</evidence>
<evidence type="ECO:0000259" key="13">
    <source>
        <dbReference type="Pfam" id="PF04557"/>
    </source>
</evidence>
<dbReference type="Pfam" id="PF00749">
    <property type="entry name" value="tRNA-synt_1c"/>
    <property type="match status" value="1"/>
</dbReference>
<dbReference type="PRINTS" id="PR00987">
    <property type="entry name" value="TRNASYNTHGLU"/>
</dbReference>
<evidence type="ECO:0000259" key="11">
    <source>
        <dbReference type="Pfam" id="PF00749"/>
    </source>
</evidence>
<evidence type="ECO:0000256" key="4">
    <source>
        <dbReference type="ARBA" id="ARBA00022741"/>
    </source>
</evidence>
<evidence type="ECO:0000256" key="8">
    <source>
        <dbReference type="ARBA" id="ARBA00030466"/>
    </source>
</evidence>
<dbReference type="EC" id="6.1.1.18" evidence="2"/>
<dbReference type="Gene3D" id="3.40.50.620">
    <property type="entry name" value="HUPs"/>
    <property type="match status" value="2"/>
</dbReference>
<dbReference type="GO" id="GO:0006425">
    <property type="term" value="P:glutaminyl-tRNA aminoacylation"/>
    <property type="evidence" value="ECO:0007669"/>
    <property type="project" value="InterPro"/>
</dbReference>
<dbReference type="AlphaFoldDB" id="A0AAD4NEF9"/>
<dbReference type="EMBL" id="JAKKPZ010000004">
    <property type="protein sequence ID" value="KAI1722084.1"/>
    <property type="molecule type" value="Genomic_DNA"/>
</dbReference>
<keyword evidence="4 10" id="KW-0547">Nucleotide-binding</keyword>
<gene>
    <name evidence="15" type="ORF">DdX_04384</name>
</gene>
<evidence type="ECO:0000256" key="10">
    <source>
        <dbReference type="RuleBase" id="RU363037"/>
    </source>
</evidence>
<evidence type="ECO:0000256" key="2">
    <source>
        <dbReference type="ARBA" id="ARBA00012836"/>
    </source>
</evidence>
<dbReference type="InterPro" id="IPR007638">
    <property type="entry name" value="Gln-tRNA-synth_Ib_RNA-bd_2"/>
</dbReference>
<comment type="similarity">
    <text evidence="1 10">Belongs to the class-I aminoacyl-tRNA synthetase family.</text>
</comment>
<dbReference type="InterPro" id="IPR050132">
    <property type="entry name" value="Gln/Glu-tRNA_Ligase"/>
</dbReference>
<organism evidence="15 16">
    <name type="scientific">Ditylenchus destructor</name>
    <dbReference type="NCBI Taxonomy" id="166010"/>
    <lineage>
        <taxon>Eukaryota</taxon>
        <taxon>Metazoa</taxon>
        <taxon>Ecdysozoa</taxon>
        <taxon>Nematoda</taxon>
        <taxon>Chromadorea</taxon>
        <taxon>Rhabditida</taxon>
        <taxon>Tylenchina</taxon>
        <taxon>Tylenchomorpha</taxon>
        <taxon>Sphaerularioidea</taxon>
        <taxon>Anguinidae</taxon>
        <taxon>Anguininae</taxon>
        <taxon>Ditylenchus</taxon>
    </lineage>
</organism>
<dbReference type="InterPro" id="IPR020058">
    <property type="entry name" value="Glu/Gln-tRNA-synth_Ib_cat-dom"/>
</dbReference>
<dbReference type="GO" id="GO:0017101">
    <property type="term" value="C:aminoacyl-tRNA synthetase multienzyme complex"/>
    <property type="evidence" value="ECO:0007669"/>
    <property type="project" value="TreeGrafter"/>
</dbReference>
<dbReference type="SUPFAM" id="SSF52374">
    <property type="entry name" value="Nucleotidylyl transferase"/>
    <property type="match status" value="1"/>
</dbReference>
<evidence type="ECO:0000256" key="9">
    <source>
        <dbReference type="ARBA" id="ARBA00048270"/>
    </source>
</evidence>
<evidence type="ECO:0000256" key="5">
    <source>
        <dbReference type="ARBA" id="ARBA00022840"/>
    </source>
</evidence>
<dbReference type="Pfam" id="PF20974">
    <property type="entry name" value="tRNA-synt_1c_C2"/>
    <property type="match status" value="1"/>
</dbReference>
<dbReference type="InterPro" id="IPR011035">
    <property type="entry name" value="Ribosomal_bL25/Gln-tRNA_synth"/>
</dbReference>
<dbReference type="Gene3D" id="2.40.240.10">
    <property type="entry name" value="Ribosomal Protein L25, Chain P"/>
    <property type="match status" value="3"/>
</dbReference>
<dbReference type="PANTHER" id="PTHR43097">
    <property type="entry name" value="GLUTAMINE-TRNA LIGASE"/>
    <property type="match status" value="1"/>
</dbReference>
<dbReference type="InterPro" id="IPR049437">
    <property type="entry name" value="tRNA-synt_1c_C2"/>
</dbReference>
<sequence>MNRKWAELLKACPHLHKVGENCNTAGYVVTPNTMKLLEDHVKAVDGKVITRFAPEPNGILHIGHAKAININFGLAKVHGGHCILRFDDTNPETEDAIFFDAIEEMVRWLEESLELFQKMKEGKFREEQATLRLKMTMEDNKMDPVAYRIKYIPHPRTKDKWCIYPTYDYSHCLCDSIENITHSLCTKEFQNRRSSYYWLCNAIDIYCPVQWEYARLKMGYTCINEFVAMFGLSETDATADPRLFDEIVRDYLNVTAPRIMVVLKPLKVRIENYEELGFPADHTMKAPHFPDISRDENTYTAAFGDTIFIEADDFLESGGKAYKRLTSKQPVGLRYVNLVIYFSSVKTDDDGVPIEIVVRAERAAHSKVKPKAFIHWVSRPAACEIRLYDKLFIHRNPESETEVPEGFLTDCNPESLKVLPNALIDQNIIRKLKEHGRFQFERIGYFCVDKDTTPEKIVFNRTVSLKEDREKNINHIR</sequence>
<evidence type="ECO:0000256" key="7">
    <source>
        <dbReference type="ARBA" id="ARBA00023146"/>
    </source>
</evidence>
<dbReference type="GO" id="GO:0005829">
    <property type="term" value="C:cytosol"/>
    <property type="evidence" value="ECO:0007669"/>
    <property type="project" value="TreeGrafter"/>
</dbReference>
<dbReference type="GO" id="GO:0004819">
    <property type="term" value="F:glutamine-tRNA ligase activity"/>
    <property type="evidence" value="ECO:0007669"/>
    <property type="project" value="UniProtKB-EC"/>
</dbReference>
<feature type="domain" description="Glutamyl/glutaminyl-tRNA synthetase class Ib catalytic" evidence="11">
    <location>
        <begin position="110"/>
        <end position="222"/>
    </location>
</feature>
<dbReference type="InterPro" id="IPR001412">
    <property type="entry name" value="aa-tRNA-synth_I_CS"/>
</dbReference>
<dbReference type="Pfam" id="PF04557">
    <property type="entry name" value="tRNA_synt_1c_R2"/>
    <property type="match status" value="1"/>
</dbReference>
<evidence type="ECO:0000256" key="6">
    <source>
        <dbReference type="ARBA" id="ARBA00022917"/>
    </source>
</evidence>
<protein>
    <recommendedName>
        <fullName evidence="2">glutamine--tRNA ligase</fullName>
        <ecNumber evidence="2">6.1.1.18</ecNumber>
    </recommendedName>
    <alternativeName>
        <fullName evidence="8">Glutaminyl-tRNA synthetase</fullName>
    </alternativeName>
</protein>
<evidence type="ECO:0000259" key="12">
    <source>
        <dbReference type="Pfam" id="PF03950"/>
    </source>
</evidence>
<dbReference type="InterPro" id="IPR020056">
    <property type="entry name" value="Rbsml_bL25/Gln-tRNA_synth_N"/>
</dbReference>
<comment type="caution">
    <text evidence="15">The sequence shown here is derived from an EMBL/GenBank/DDBJ whole genome shotgun (WGS) entry which is preliminary data.</text>
</comment>
<evidence type="ECO:0000256" key="1">
    <source>
        <dbReference type="ARBA" id="ARBA00005594"/>
    </source>
</evidence>
<keyword evidence="6 10" id="KW-0648">Protein biosynthesis</keyword>
<accession>A0AAD4NEF9</accession>
<dbReference type="InterPro" id="IPR000924">
    <property type="entry name" value="Glu/Gln-tRNA-synth"/>
</dbReference>
<dbReference type="PANTHER" id="PTHR43097:SF4">
    <property type="entry name" value="GLUTAMINE--TRNA LIGASE"/>
    <property type="match status" value="1"/>
</dbReference>
<dbReference type="GO" id="GO:0005524">
    <property type="term" value="F:ATP binding"/>
    <property type="evidence" value="ECO:0007669"/>
    <property type="project" value="UniProtKB-KW"/>
</dbReference>
<dbReference type="InterPro" id="IPR014729">
    <property type="entry name" value="Rossmann-like_a/b/a_fold"/>
</dbReference>
<dbReference type="Pfam" id="PF03950">
    <property type="entry name" value="tRNA-synt_1c_C"/>
    <property type="match status" value="1"/>
</dbReference>
<dbReference type="InterPro" id="IPR020059">
    <property type="entry name" value="Glu/Gln-tRNA-synth_Ib_codon-bd"/>
</dbReference>
<evidence type="ECO:0000259" key="14">
    <source>
        <dbReference type="Pfam" id="PF20974"/>
    </source>
</evidence>
<keyword evidence="16" id="KW-1185">Reference proteome</keyword>
<dbReference type="SUPFAM" id="SSF50715">
    <property type="entry name" value="Ribosomal protein L25-like"/>
    <property type="match status" value="1"/>
</dbReference>
<name>A0AAD4NEF9_9BILA</name>
<evidence type="ECO:0000313" key="16">
    <source>
        <dbReference type="Proteomes" id="UP001201812"/>
    </source>
</evidence>
<reference evidence="15" key="1">
    <citation type="submission" date="2022-01" db="EMBL/GenBank/DDBJ databases">
        <title>Genome Sequence Resource for Two Populations of Ditylenchus destructor, the Migratory Endoparasitic Phytonematode.</title>
        <authorList>
            <person name="Zhang H."/>
            <person name="Lin R."/>
            <person name="Xie B."/>
        </authorList>
    </citation>
    <scope>NUCLEOTIDE SEQUENCE</scope>
    <source>
        <strain evidence="15">BazhouSP</strain>
    </source>
</reference>
<dbReference type="PROSITE" id="PS00178">
    <property type="entry name" value="AA_TRNA_LIGASE_I"/>
    <property type="match status" value="1"/>
</dbReference>
<dbReference type="Proteomes" id="UP001201812">
    <property type="component" value="Unassembled WGS sequence"/>
</dbReference>
<keyword evidence="7 10" id="KW-0030">Aminoacyl-tRNA synthetase</keyword>
<proteinExistence type="inferred from homology"/>
<keyword evidence="3 10" id="KW-0436">Ligase</keyword>
<feature type="domain" description="tRNA synthetases class I (E and Q) anti-codon binding" evidence="14">
    <location>
        <begin position="373"/>
        <end position="449"/>
    </location>
</feature>
<feature type="domain" description="Glutaminyl-tRNA synthetase class Ib non-specific RNA-binding" evidence="13">
    <location>
        <begin position="6"/>
        <end position="38"/>
    </location>
</feature>